<gene>
    <name evidence="4" type="ORF">SAMN05421741_10878</name>
</gene>
<dbReference type="STRING" id="913024.SAMN05421741_10878"/>
<evidence type="ECO:0000256" key="2">
    <source>
        <dbReference type="SAM" id="SignalP"/>
    </source>
</evidence>
<dbReference type="NCBIfam" id="TIGR04183">
    <property type="entry name" value="Por_Secre_tail"/>
    <property type="match status" value="1"/>
</dbReference>
<name>A0A1I5AKK3_9FLAO</name>
<dbReference type="AlphaFoldDB" id="A0A1I5AKK3"/>
<dbReference type="Proteomes" id="UP000199036">
    <property type="component" value="Unassembled WGS sequence"/>
</dbReference>
<evidence type="ECO:0000259" key="3">
    <source>
        <dbReference type="Pfam" id="PF18962"/>
    </source>
</evidence>
<protein>
    <submittedName>
        <fullName evidence="4">Por secretion system C-terminal sorting domain-containing protein</fullName>
    </submittedName>
</protein>
<evidence type="ECO:0000313" key="5">
    <source>
        <dbReference type="Proteomes" id="UP000199036"/>
    </source>
</evidence>
<feature type="domain" description="Secretion system C-terminal sorting" evidence="3">
    <location>
        <begin position="238"/>
        <end position="309"/>
    </location>
</feature>
<keyword evidence="1 2" id="KW-0732">Signal</keyword>
<accession>A0A1I5AKK3</accession>
<reference evidence="5" key="1">
    <citation type="submission" date="2016-10" db="EMBL/GenBank/DDBJ databases">
        <authorList>
            <person name="Varghese N."/>
            <person name="Submissions S."/>
        </authorList>
    </citation>
    <scope>NUCLEOTIDE SEQUENCE [LARGE SCALE GENOMIC DNA]</scope>
    <source>
        <strain evidence="5">DS-12</strain>
    </source>
</reference>
<evidence type="ECO:0000313" key="4">
    <source>
        <dbReference type="EMBL" id="SFN62890.1"/>
    </source>
</evidence>
<dbReference type="OrthoDB" id="610388at2"/>
<evidence type="ECO:0000256" key="1">
    <source>
        <dbReference type="ARBA" id="ARBA00022729"/>
    </source>
</evidence>
<dbReference type="Pfam" id="PF18962">
    <property type="entry name" value="Por_Secre_tail"/>
    <property type="match status" value="1"/>
</dbReference>
<organism evidence="4 5">
    <name type="scientific">Paenimyroides ummariense</name>
    <dbReference type="NCBI Taxonomy" id="913024"/>
    <lineage>
        <taxon>Bacteria</taxon>
        <taxon>Pseudomonadati</taxon>
        <taxon>Bacteroidota</taxon>
        <taxon>Flavobacteriia</taxon>
        <taxon>Flavobacteriales</taxon>
        <taxon>Flavobacteriaceae</taxon>
        <taxon>Paenimyroides</taxon>
    </lineage>
</organism>
<sequence>MKNLYIILFLIAFQSTNAQVLWSDDFDNHPVGLLSNDPTGATPGYGGWYVENAHGQIQIVPESGRGYMMAVGWVGGTFGSTHEQATQESIDVLWNTRNKSNNILKLEFEVQATNNGLQSGSYFLYQVAFSFKNTPGFNQFSAGADKTTVPYNNSWIKVEIFIDYNTNTFYQYIPGYSNRADKKSSIGEPYQLMVSGYFMSPNTPSLISFKLDNMKISAIPALPSYLNVDEFLASKFNVFPNPATDVVIITNKENIGVEQIEVYDINGKNVKSQNYNHKNEIQLNISDLAVGTYMFHVKTNLGTAVKKVVKK</sequence>
<dbReference type="InterPro" id="IPR026444">
    <property type="entry name" value="Secre_tail"/>
</dbReference>
<keyword evidence="5" id="KW-1185">Reference proteome</keyword>
<dbReference type="RefSeq" id="WP_091521784.1">
    <property type="nucleotide sequence ID" value="NZ_FOVI01000008.1"/>
</dbReference>
<dbReference type="EMBL" id="FOVI01000008">
    <property type="protein sequence ID" value="SFN62890.1"/>
    <property type="molecule type" value="Genomic_DNA"/>
</dbReference>
<proteinExistence type="predicted"/>
<feature type="chain" id="PRO_5011589953" evidence="2">
    <location>
        <begin position="19"/>
        <end position="311"/>
    </location>
</feature>
<feature type="signal peptide" evidence="2">
    <location>
        <begin position="1"/>
        <end position="18"/>
    </location>
</feature>